<proteinExistence type="predicted"/>
<sequence length="30" mass="3458">MTYSHNSQANPHGYFPSQITELLGFDRENC</sequence>
<accession>A0A0K2UW89</accession>
<protein>
    <submittedName>
        <fullName evidence="1">Uncharacterized protein</fullName>
    </submittedName>
</protein>
<name>A0A0K2UW89_LEPSM</name>
<organism evidence="1">
    <name type="scientific">Lepeophtheirus salmonis</name>
    <name type="common">Salmon louse</name>
    <name type="synonym">Caligus salmonis</name>
    <dbReference type="NCBI Taxonomy" id="72036"/>
    <lineage>
        <taxon>Eukaryota</taxon>
        <taxon>Metazoa</taxon>
        <taxon>Ecdysozoa</taxon>
        <taxon>Arthropoda</taxon>
        <taxon>Crustacea</taxon>
        <taxon>Multicrustacea</taxon>
        <taxon>Hexanauplia</taxon>
        <taxon>Copepoda</taxon>
        <taxon>Siphonostomatoida</taxon>
        <taxon>Caligidae</taxon>
        <taxon>Lepeophtheirus</taxon>
    </lineage>
</organism>
<reference evidence="1" key="1">
    <citation type="submission" date="2014-05" db="EMBL/GenBank/DDBJ databases">
        <authorList>
            <person name="Chronopoulou M."/>
        </authorList>
    </citation>
    <scope>NUCLEOTIDE SEQUENCE</scope>
    <source>
        <tissue evidence="1">Whole organism</tissue>
    </source>
</reference>
<dbReference type="AlphaFoldDB" id="A0A0K2UW89"/>
<dbReference type="EMBL" id="HACA01025148">
    <property type="protein sequence ID" value="CDW42509.1"/>
    <property type="molecule type" value="Transcribed_RNA"/>
</dbReference>
<evidence type="ECO:0000313" key="1">
    <source>
        <dbReference type="EMBL" id="CDW42509.1"/>
    </source>
</evidence>